<dbReference type="EMBL" id="SLXK01000081">
    <property type="protein sequence ID" value="TCP17135.1"/>
    <property type="molecule type" value="Genomic_DNA"/>
</dbReference>
<evidence type="ECO:0000256" key="1">
    <source>
        <dbReference type="SAM" id="MobiDB-lite"/>
    </source>
</evidence>
<sequence length="25" mass="2767">MKVARAVQTRGKGSDNVKPLPIRMN</sequence>
<reference evidence="2 3" key="1">
    <citation type="submission" date="2019-03" db="EMBL/GenBank/DDBJ databases">
        <title>Genomic Encyclopedia of Type Strains, Phase IV (KMG-IV): sequencing the most valuable type-strain genomes for metagenomic binning, comparative biology and taxonomic classification.</title>
        <authorList>
            <person name="Goeker M."/>
        </authorList>
    </citation>
    <scope>NUCLEOTIDE SEQUENCE [LARGE SCALE GENOMIC DNA]</scope>
    <source>
        <strain evidence="2 3">DSM 19377</strain>
    </source>
</reference>
<dbReference type="AlphaFoldDB" id="A0A4R2N8D1"/>
<evidence type="ECO:0000313" key="2">
    <source>
        <dbReference type="EMBL" id="TCP17135.1"/>
    </source>
</evidence>
<dbReference type="Proteomes" id="UP000295416">
    <property type="component" value="Unassembled WGS sequence"/>
</dbReference>
<feature type="region of interest" description="Disordered" evidence="1">
    <location>
        <begin position="1"/>
        <end position="25"/>
    </location>
</feature>
<keyword evidence="3" id="KW-1185">Reference proteome</keyword>
<organism evidence="2 3">
    <name type="scientific">Scopulibacillus darangshiensis</name>
    <dbReference type="NCBI Taxonomy" id="442528"/>
    <lineage>
        <taxon>Bacteria</taxon>
        <taxon>Bacillati</taxon>
        <taxon>Bacillota</taxon>
        <taxon>Bacilli</taxon>
        <taxon>Bacillales</taxon>
        <taxon>Sporolactobacillaceae</taxon>
        <taxon>Scopulibacillus</taxon>
    </lineage>
</organism>
<evidence type="ECO:0000313" key="3">
    <source>
        <dbReference type="Proteomes" id="UP000295416"/>
    </source>
</evidence>
<protein>
    <submittedName>
        <fullName evidence="2">Uncharacterized protein</fullName>
    </submittedName>
</protein>
<name>A0A4R2N8D1_9BACL</name>
<feature type="non-terminal residue" evidence="2">
    <location>
        <position position="25"/>
    </location>
</feature>
<gene>
    <name evidence="2" type="ORF">EV207_1814</name>
</gene>
<accession>A0A4R2N8D1</accession>
<comment type="caution">
    <text evidence="2">The sequence shown here is derived from an EMBL/GenBank/DDBJ whole genome shotgun (WGS) entry which is preliminary data.</text>
</comment>
<proteinExistence type="predicted"/>